<organism evidence="2 3">
    <name type="scientific">Mya arenaria</name>
    <name type="common">Soft-shell clam</name>
    <dbReference type="NCBI Taxonomy" id="6604"/>
    <lineage>
        <taxon>Eukaryota</taxon>
        <taxon>Metazoa</taxon>
        <taxon>Spiralia</taxon>
        <taxon>Lophotrochozoa</taxon>
        <taxon>Mollusca</taxon>
        <taxon>Bivalvia</taxon>
        <taxon>Autobranchia</taxon>
        <taxon>Heteroconchia</taxon>
        <taxon>Euheterodonta</taxon>
        <taxon>Imparidentia</taxon>
        <taxon>Neoheterodontei</taxon>
        <taxon>Myida</taxon>
        <taxon>Myoidea</taxon>
        <taxon>Myidae</taxon>
        <taxon>Mya</taxon>
    </lineage>
</organism>
<dbReference type="PANTHER" id="PTHR38634:SF2">
    <property type="entry name" value="TROPHININ"/>
    <property type="match status" value="1"/>
</dbReference>
<name>A0ABY7E7T7_MYAAR</name>
<dbReference type="Proteomes" id="UP001164746">
    <property type="component" value="Chromosome 5"/>
</dbReference>
<keyword evidence="3" id="KW-1185">Reference proteome</keyword>
<feature type="compositionally biased region" description="Basic and acidic residues" evidence="1">
    <location>
        <begin position="310"/>
        <end position="321"/>
    </location>
</feature>
<accession>A0ABY7E7T7</accession>
<reference evidence="2" key="1">
    <citation type="submission" date="2022-11" db="EMBL/GenBank/DDBJ databases">
        <title>Centuries of genome instability and evolution in soft-shell clam transmissible cancer (bioRxiv).</title>
        <authorList>
            <person name="Hart S.F.M."/>
            <person name="Yonemitsu M.A."/>
            <person name="Giersch R.M."/>
            <person name="Beal B.F."/>
            <person name="Arriagada G."/>
            <person name="Davis B.W."/>
            <person name="Ostrander E.A."/>
            <person name="Goff S.P."/>
            <person name="Metzger M.J."/>
        </authorList>
    </citation>
    <scope>NUCLEOTIDE SEQUENCE</scope>
    <source>
        <strain evidence="2">MELC-2E11</strain>
        <tissue evidence="2">Siphon/mantle</tissue>
    </source>
</reference>
<feature type="compositionally biased region" description="Polar residues" evidence="1">
    <location>
        <begin position="331"/>
        <end position="346"/>
    </location>
</feature>
<gene>
    <name evidence="2" type="ORF">MAR_020192</name>
</gene>
<feature type="non-terminal residue" evidence="2">
    <location>
        <position position="359"/>
    </location>
</feature>
<evidence type="ECO:0000256" key="1">
    <source>
        <dbReference type="SAM" id="MobiDB-lite"/>
    </source>
</evidence>
<evidence type="ECO:0000313" key="3">
    <source>
        <dbReference type="Proteomes" id="UP001164746"/>
    </source>
</evidence>
<proteinExistence type="predicted"/>
<feature type="region of interest" description="Disordered" evidence="1">
    <location>
        <begin position="310"/>
        <end position="359"/>
    </location>
</feature>
<protein>
    <submittedName>
        <fullName evidence="2">Uncharacterized protein</fullName>
    </submittedName>
</protein>
<evidence type="ECO:0000313" key="2">
    <source>
        <dbReference type="EMBL" id="WAR04823.1"/>
    </source>
</evidence>
<dbReference type="PANTHER" id="PTHR38634">
    <property type="entry name" value="PROTEIN CBG16428"/>
    <property type="match status" value="1"/>
</dbReference>
<sequence>MAIARNQQLHMTIGSNQQLHMTIGSNQQQPMAIARNQQLHMTIGSNQQLHMTIGSNQQLHMTIGSNQQQPMAIARNQQLHMTIGSNQQQHMTIGSNKQQPMAIARNQQLHMTIGSNQQLHMTIGSNKQQSMAIARNQQLHMTIGNFSQTLRKRETFGAKFLKFMDRLGWVESGILPQNIVPAPNFEEHPVLRLNRMTYFNGTDAGMMSKIDGICLIPIVASPNDIWIADDLKYVKCIGDVKDGRQPLTVVTFRYDDDKYRIYKGRDELRKHNVRVGDDLTVKQRHQLKTLKSKGKVGYFFRGELRTMDSKTDHAGKTERAVKQARRMLDQPAQSTTGDYASDNTNVEMGEAESEGFVAM</sequence>
<dbReference type="EMBL" id="CP111016">
    <property type="protein sequence ID" value="WAR04823.1"/>
    <property type="molecule type" value="Genomic_DNA"/>
</dbReference>